<evidence type="ECO:0000313" key="3">
    <source>
        <dbReference type="Proteomes" id="UP000077752"/>
    </source>
</evidence>
<dbReference type="RefSeq" id="WP_064303070.1">
    <property type="nucleotide sequence ID" value="NZ_LUCV01000019.1"/>
</dbReference>
<dbReference type="SUPFAM" id="SSF55729">
    <property type="entry name" value="Acyl-CoA N-acyltransferases (Nat)"/>
    <property type="match status" value="1"/>
</dbReference>
<dbReference type="Proteomes" id="UP000077752">
    <property type="component" value="Unassembled WGS sequence"/>
</dbReference>
<organism evidence="2 3">
    <name type="scientific">Pseudomonas putida</name>
    <name type="common">Arthrobacter siderocapsulatus</name>
    <dbReference type="NCBI Taxonomy" id="303"/>
    <lineage>
        <taxon>Bacteria</taxon>
        <taxon>Pseudomonadati</taxon>
        <taxon>Pseudomonadota</taxon>
        <taxon>Gammaproteobacteria</taxon>
        <taxon>Pseudomonadales</taxon>
        <taxon>Pseudomonadaceae</taxon>
        <taxon>Pseudomonas</taxon>
    </lineage>
</organism>
<gene>
    <name evidence="2" type="ORF">AYO28_18890</name>
</gene>
<dbReference type="EMBL" id="LUCV01000019">
    <property type="protein sequence ID" value="OAI92339.1"/>
    <property type="molecule type" value="Genomic_DNA"/>
</dbReference>
<protein>
    <submittedName>
        <fullName evidence="2">GNAT family acetyltransferase</fullName>
    </submittedName>
</protein>
<dbReference type="InterPro" id="IPR016181">
    <property type="entry name" value="Acyl_CoA_acyltransferase"/>
</dbReference>
<feature type="domain" description="N-acetyltransferase" evidence="1">
    <location>
        <begin position="25"/>
        <end position="159"/>
    </location>
</feature>
<sequence length="237" mass="26569">MPVVTLHQTAPAEPLHSQLMQLVVDNFSDLSATALPPSNPLYNLYQYALGFEVHLYLQALGGTRLPVGLVLACEEEQLAGFVLYLPIDAEEGACAVAYMAVRRDLRRRGIARAMLAEVRRRHPRMELACGKGKVACFEALGFEVVGARGPQVLMATDAPAADAELAVLDVAPIFRTVEIQQIHSYLLKQHGRKAMVEAEKKRDRHLDELTRHAAAFAWERTQRWQIRPTRIVQERRP</sequence>
<dbReference type="PROSITE" id="PS51186">
    <property type="entry name" value="GNAT"/>
    <property type="match status" value="1"/>
</dbReference>
<dbReference type="Pfam" id="PF00583">
    <property type="entry name" value="Acetyltransf_1"/>
    <property type="match status" value="1"/>
</dbReference>
<comment type="caution">
    <text evidence="2">The sequence shown here is derived from an EMBL/GenBank/DDBJ whole genome shotgun (WGS) entry which is preliminary data.</text>
</comment>
<evidence type="ECO:0000259" key="1">
    <source>
        <dbReference type="PROSITE" id="PS51186"/>
    </source>
</evidence>
<accession>A0A177SNH8</accession>
<keyword evidence="2" id="KW-0808">Transferase</keyword>
<dbReference type="GO" id="GO:0016747">
    <property type="term" value="F:acyltransferase activity, transferring groups other than amino-acyl groups"/>
    <property type="evidence" value="ECO:0007669"/>
    <property type="project" value="InterPro"/>
</dbReference>
<proteinExistence type="predicted"/>
<evidence type="ECO:0000313" key="2">
    <source>
        <dbReference type="EMBL" id="OAI92339.1"/>
    </source>
</evidence>
<dbReference type="Gene3D" id="3.40.630.30">
    <property type="match status" value="1"/>
</dbReference>
<name>A0A177SNH8_PSEPU</name>
<dbReference type="CDD" id="cd04301">
    <property type="entry name" value="NAT_SF"/>
    <property type="match status" value="1"/>
</dbReference>
<reference evidence="2 3" key="1">
    <citation type="submission" date="2016-03" db="EMBL/GenBank/DDBJ databases">
        <title>Draft Genome Assembly of Pseudomonas putida strain CBF10-2.</title>
        <authorList>
            <person name="Iyer R.S."/>
            <person name="Damania A."/>
        </authorList>
    </citation>
    <scope>NUCLEOTIDE SEQUENCE [LARGE SCALE GENOMIC DNA]</scope>
    <source>
        <strain evidence="2 3">CBF10-2</strain>
    </source>
</reference>
<dbReference type="InterPro" id="IPR000182">
    <property type="entry name" value="GNAT_dom"/>
</dbReference>
<dbReference type="AlphaFoldDB" id="A0A177SNH8"/>